<comment type="caution">
    <text evidence="1">The sequence shown here is derived from an EMBL/GenBank/DDBJ whole genome shotgun (WGS) entry which is preliminary data.</text>
</comment>
<accession>A0A3E2VPA7</accession>
<dbReference type="GO" id="GO:0016787">
    <property type="term" value="F:hydrolase activity"/>
    <property type="evidence" value="ECO:0007669"/>
    <property type="project" value="UniProtKB-KW"/>
</dbReference>
<proteinExistence type="predicted"/>
<dbReference type="EMBL" id="QVEV01000033">
    <property type="protein sequence ID" value="RGC12307.1"/>
    <property type="molecule type" value="Genomic_DNA"/>
</dbReference>
<dbReference type="Gene3D" id="3.40.50.1820">
    <property type="entry name" value="alpha/beta hydrolase"/>
    <property type="match status" value="1"/>
</dbReference>
<dbReference type="Pfam" id="PF00756">
    <property type="entry name" value="Esterase"/>
    <property type="match status" value="1"/>
</dbReference>
<gene>
    <name evidence="1" type="ORF">DXA38_17405</name>
</gene>
<sequence length="252" mass="29610">MIEKRDIYIPCFQDMRMLHIYLPEDYENETRHYPVLYMFDGHNLFYDEDATFGRSWGLKRWLDEHTAPLIVVGVECNHEGNRRLEEFSPYDFSDTTVGFIHGQGKELMEWMSSDLKHWIDHAYRTLPGKQHTAIGGSSMGGLMALYAVVHHCDIYSKAAVLSPFIYRLKEELLTEIQACPKLRSHKIYISWGSDEFRSKQQLALASGRILELMRSLEEKEARVYPNLVFKGRHNEESWEQELDTVLPWLFTQ</sequence>
<dbReference type="AlphaFoldDB" id="A0A3E2VPA7"/>
<dbReference type="PANTHER" id="PTHR48098:SF6">
    <property type="entry name" value="FERRI-BACILLIBACTIN ESTERASE BESA"/>
    <property type="match status" value="1"/>
</dbReference>
<dbReference type="InterPro" id="IPR050583">
    <property type="entry name" value="Mycobacterial_A85_antigen"/>
</dbReference>
<dbReference type="RefSeq" id="WP_117444294.1">
    <property type="nucleotide sequence ID" value="NZ_JAJFEN010000027.1"/>
</dbReference>
<keyword evidence="1" id="KW-0378">Hydrolase</keyword>
<dbReference type="OrthoDB" id="9794761at2"/>
<evidence type="ECO:0000313" key="1">
    <source>
        <dbReference type="EMBL" id="RGC12307.1"/>
    </source>
</evidence>
<name>A0A3E2VPA7_CLOIN</name>
<reference evidence="1 2" key="1">
    <citation type="submission" date="2018-08" db="EMBL/GenBank/DDBJ databases">
        <title>A genome reference for cultivated species of the human gut microbiota.</title>
        <authorList>
            <person name="Zou Y."/>
            <person name="Xue W."/>
            <person name="Luo G."/>
        </authorList>
    </citation>
    <scope>NUCLEOTIDE SEQUENCE [LARGE SCALE GENOMIC DNA]</scope>
    <source>
        <strain evidence="1 2">OF01-2LB</strain>
    </source>
</reference>
<evidence type="ECO:0000313" key="2">
    <source>
        <dbReference type="Proteomes" id="UP000260025"/>
    </source>
</evidence>
<dbReference type="SUPFAM" id="SSF53474">
    <property type="entry name" value="alpha/beta-Hydrolases"/>
    <property type="match status" value="1"/>
</dbReference>
<dbReference type="InterPro" id="IPR000801">
    <property type="entry name" value="Esterase-like"/>
</dbReference>
<organism evidence="1 2">
    <name type="scientific">Clostridium innocuum</name>
    <dbReference type="NCBI Taxonomy" id="1522"/>
    <lineage>
        <taxon>Bacteria</taxon>
        <taxon>Bacillati</taxon>
        <taxon>Bacillota</taxon>
        <taxon>Clostridia</taxon>
        <taxon>Eubacteriales</taxon>
        <taxon>Clostridiaceae</taxon>
        <taxon>Clostridium</taxon>
    </lineage>
</organism>
<protein>
    <submittedName>
        <fullName evidence="1">Alpha/beta hydrolase</fullName>
    </submittedName>
</protein>
<dbReference type="Proteomes" id="UP000260025">
    <property type="component" value="Unassembled WGS sequence"/>
</dbReference>
<dbReference type="PANTHER" id="PTHR48098">
    <property type="entry name" value="ENTEROCHELIN ESTERASE-RELATED"/>
    <property type="match status" value="1"/>
</dbReference>
<dbReference type="InterPro" id="IPR029058">
    <property type="entry name" value="AB_hydrolase_fold"/>
</dbReference>